<sequence length="198" mass="22343">MRRQVASMTLPALRLATRGDLTRRAGQWFDRAGAADTVRRRRRSVHYPSISHLHFFSLVAFTLASSGDFLKYRMGLQPVYYRVSDAIEKGEPVSLNENHTHYIFVDDGHRRRYGGSKSAIFRARLEKQIAKPSDGGSPVHLVLLPTLVPAHTQLTRLHTTLTACSSPIFLRVASKQYELAQSGLQNDPFDDPPHMSLF</sequence>
<evidence type="ECO:0000313" key="3">
    <source>
        <dbReference type="Proteomes" id="UP000784294"/>
    </source>
</evidence>
<evidence type="ECO:0000259" key="1">
    <source>
        <dbReference type="Pfam" id="PF18139"/>
    </source>
</evidence>
<dbReference type="InterPro" id="IPR041491">
    <property type="entry name" value="TRPM_SLOG"/>
</dbReference>
<accession>A0A3S5CKA8</accession>
<organism evidence="2 3">
    <name type="scientific">Protopolystoma xenopodis</name>
    <dbReference type="NCBI Taxonomy" id="117903"/>
    <lineage>
        <taxon>Eukaryota</taxon>
        <taxon>Metazoa</taxon>
        <taxon>Spiralia</taxon>
        <taxon>Lophotrochozoa</taxon>
        <taxon>Platyhelminthes</taxon>
        <taxon>Monogenea</taxon>
        <taxon>Polyopisthocotylea</taxon>
        <taxon>Polystomatidea</taxon>
        <taxon>Polystomatidae</taxon>
        <taxon>Protopolystoma</taxon>
    </lineage>
</organism>
<evidence type="ECO:0000313" key="2">
    <source>
        <dbReference type="EMBL" id="VEL28259.1"/>
    </source>
</evidence>
<dbReference type="EMBL" id="CAAALY010093654">
    <property type="protein sequence ID" value="VEL28259.1"/>
    <property type="molecule type" value="Genomic_DNA"/>
</dbReference>
<proteinExistence type="predicted"/>
<dbReference type="OrthoDB" id="6238217at2759"/>
<comment type="caution">
    <text evidence="2">The sequence shown here is derived from an EMBL/GenBank/DDBJ whole genome shotgun (WGS) entry which is preliminary data.</text>
</comment>
<dbReference type="Proteomes" id="UP000784294">
    <property type="component" value="Unassembled WGS sequence"/>
</dbReference>
<dbReference type="AlphaFoldDB" id="A0A3S5CKA8"/>
<gene>
    <name evidence="2" type="ORF">PXEA_LOCUS21699</name>
</gene>
<feature type="domain" description="TRPM SLOG" evidence="1">
    <location>
        <begin position="87"/>
        <end position="132"/>
    </location>
</feature>
<dbReference type="Pfam" id="PF18139">
    <property type="entry name" value="LSDAT_euk"/>
    <property type="match status" value="1"/>
</dbReference>
<keyword evidence="3" id="KW-1185">Reference proteome</keyword>
<protein>
    <recommendedName>
        <fullName evidence="1">TRPM SLOG domain-containing protein</fullName>
    </recommendedName>
</protein>
<name>A0A3S5CKA8_9PLAT</name>
<reference evidence="2" key="1">
    <citation type="submission" date="2018-11" db="EMBL/GenBank/DDBJ databases">
        <authorList>
            <consortium name="Pathogen Informatics"/>
        </authorList>
    </citation>
    <scope>NUCLEOTIDE SEQUENCE</scope>
</reference>